<gene>
    <name evidence="2" type="primary">tehA</name>
    <name evidence="2" type="ORF">ETEE_0559</name>
</gene>
<proteinExistence type="predicted"/>
<dbReference type="HOGENOM" id="CLU_088489_0_1_6"/>
<dbReference type="GeneID" id="33938318"/>
<sequence>MKRLNSKVIGCVMLPALLLLAGCASKVPEKDQYGNYFTPYENVTRGTTASGQPVLYWRAPGMDMKQFNSLIYQPVIYAPRPKPTAQISQSTLDQILAYANVKVKAALASHYPLVDRPTGKTLIFRGAITAIDTTKQGLQFYEVLPVTLLIAGTQAATGHRTLESAIYLQAEFIDAATHKPVLKVVRKIAGNPLRNDQTPLTLQDMQPALNALASDIRAYNGFGS</sequence>
<evidence type="ECO:0000256" key="1">
    <source>
        <dbReference type="SAM" id="SignalP"/>
    </source>
</evidence>
<keyword evidence="2" id="KW-0449">Lipoprotein</keyword>
<organism evidence="2 3">
    <name type="scientific">Edwardsiella anguillarum ET080813</name>
    <dbReference type="NCBI Taxonomy" id="667120"/>
    <lineage>
        <taxon>Bacteria</taxon>
        <taxon>Pseudomonadati</taxon>
        <taxon>Pseudomonadota</taxon>
        <taxon>Gammaproteobacteria</taxon>
        <taxon>Enterobacterales</taxon>
        <taxon>Hafniaceae</taxon>
        <taxon>Edwardsiella</taxon>
    </lineage>
</organism>
<dbReference type="Pfam" id="PF11769">
    <property type="entry name" value="DUF3313"/>
    <property type="match status" value="1"/>
</dbReference>
<name>A0A076LK94_9GAMM</name>
<feature type="signal peptide" evidence="1">
    <location>
        <begin position="1"/>
        <end position="26"/>
    </location>
</feature>
<dbReference type="EMBL" id="CP006664">
    <property type="protein sequence ID" value="AIJ07033.1"/>
    <property type="molecule type" value="Genomic_DNA"/>
</dbReference>
<reference evidence="2 3" key="1">
    <citation type="journal article" date="2012" name="PLoS ONE">
        <title>Edwardsiella comparative phylogenomics reveal the new intra/inter-species taxonomic relationships, virulence evolution and niche adaptation mechanisms.</title>
        <authorList>
            <person name="Yang M."/>
            <person name="Lv Y."/>
            <person name="Xiao J."/>
            <person name="Wu H."/>
            <person name="Zheng H."/>
            <person name="Liu Q."/>
            <person name="Zhang Y."/>
            <person name="Wang Q."/>
        </authorList>
    </citation>
    <scope>NUCLEOTIDE SEQUENCE [LARGE SCALE GENOMIC DNA]</scope>
    <source>
        <strain evidence="3">080813</strain>
    </source>
</reference>
<protein>
    <submittedName>
        <fullName evidence="2">Putative membrane lipoprotein clustered with tellurite resistance proteins TehA/TehB</fullName>
    </submittedName>
</protein>
<keyword evidence="1" id="KW-0732">Signal</keyword>
<dbReference type="AlphaFoldDB" id="A0A076LK94"/>
<dbReference type="RefSeq" id="WP_034165915.1">
    <property type="nucleotide sequence ID" value="NZ_CP006664.1"/>
</dbReference>
<dbReference type="KEGG" id="ete:ETEE_0559"/>
<evidence type="ECO:0000313" key="3">
    <source>
        <dbReference type="Proteomes" id="UP000028681"/>
    </source>
</evidence>
<dbReference type="Proteomes" id="UP000028681">
    <property type="component" value="Chromosome"/>
</dbReference>
<feature type="chain" id="PRO_5001714627" evidence="1">
    <location>
        <begin position="27"/>
        <end position="224"/>
    </location>
</feature>
<accession>A0A076LK94</accession>
<dbReference type="PROSITE" id="PS51257">
    <property type="entry name" value="PROKAR_LIPOPROTEIN"/>
    <property type="match status" value="1"/>
</dbReference>
<evidence type="ECO:0000313" key="2">
    <source>
        <dbReference type="EMBL" id="AIJ07033.1"/>
    </source>
</evidence>
<dbReference type="InterPro" id="IPR021747">
    <property type="entry name" value="DUF3313"/>
</dbReference>